<dbReference type="SUPFAM" id="SSF51206">
    <property type="entry name" value="cAMP-binding domain-like"/>
    <property type="match status" value="1"/>
</dbReference>
<dbReference type="InterPro" id="IPR014710">
    <property type="entry name" value="RmlC-like_jellyroll"/>
</dbReference>
<organism evidence="3 4">
    <name type="scientific">Prorocentrum cordatum</name>
    <dbReference type="NCBI Taxonomy" id="2364126"/>
    <lineage>
        <taxon>Eukaryota</taxon>
        <taxon>Sar</taxon>
        <taxon>Alveolata</taxon>
        <taxon>Dinophyceae</taxon>
        <taxon>Prorocentrales</taxon>
        <taxon>Prorocentraceae</taxon>
        <taxon>Prorocentrum</taxon>
    </lineage>
</organism>
<protein>
    <recommendedName>
        <fullName evidence="2">Cyclic nucleotide-binding domain-containing protein</fullName>
    </recommendedName>
</protein>
<evidence type="ECO:0000313" key="4">
    <source>
        <dbReference type="Proteomes" id="UP001189429"/>
    </source>
</evidence>
<feature type="domain" description="Cyclic nucleotide-binding" evidence="2">
    <location>
        <begin position="59"/>
        <end position="141"/>
    </location>
</feature>
<feature type="region of interest" description="Disordered" evidence="1">
    <location>
        <begin position="139"/>
        <end position="158"/>
    </location>
</feature>
<proteinExistence type="predicted"/>
<name>A0ABN9UZU0_9DINO</name>
<dbReference type="InterPro" id="IPR018490">
    <property type="entry name" value="cNMP-bd_dom_sf"/>
</dbReference>
<evidence type="ECO:0000259" key="2">
    <source>
        <dbReference type="PROSITE" id="PS50042"/>
    </source>
</evidence>
<dbReference type="PROSITE" id="PS50042">
    <property type="entry name" value="CNMP_BINDING_3"/>
    <property type="match status" value="1"/>
</dbReference>
<feature type="region of interest" description="Disordered" evidence="1">
    <location>
        <begin position="1"/>
        <end position="41"/>
    </location>
</feature>
<dbReference type="Pfam" id="PF00027">
    <property type="entry name" value="cNMP_binding"/>
    <property type="match status" value="1"/>
</dbReference>
<dbReference type="InterPro" id="IPR000595">
    <property type="entry name" value="cNMP-bd_dom"/>
</dbReference>
<accession>A0ABN9UZU0</accession>
<keyword evidence="4" id="KW-1185">Reference proteome</keyword>
<dbReference type="Proteomes" id="UP001189429">
    <property type="component" value="Unassembled WGS sequence"/>
</dbReference>
<feature type="compositionally biased region" description="Low complexity" evidence="1">
    <location>
        <begin position="142"/>
        <end position="155"/>
    </location>
</feature>
<comment type="caution">
    <text evidence="3">The sequence shown here is derived from an EMBL/GenBank/DDBJ whole genome shotgun (WGS) entry which is preliminary data.</text>
</comment>
<evidence type="ECO:0000313" key="3">
    <source>
        <dbReference type="EMBL" id="CAK0865882.1"/>
    </source>
</evidence>
<evidence type="ECO:0000256" key="1">
    <source>
        <dbReference type="SAM" id="MobiDB-lite"/>
    </source>
</evidence>
<feature type="compositionally biased region" description="Basic and acidic residues" evidence="1">
    <location>
        <begin position="17"/>
        <end position="41"/>
    </location>
</feature>
<dbReference type="PANTHER" id="PTHR11635:SF152">
    <property type="entry name" value="CAMP-DEPENDENT PROTEIN KINASE TYPE I REGULATORY SUBUNIT-RELATED"/>
    <property type="match status" value="1"/>
</dbReference>
<dbReference type="PANTHER" id="PTHR11635">
    <property type="entry name" value="CAMP-DEPENDENT PROTEIN KINASE REGULATORY CHAIN"/>
    <property type="match status" value="1"/>
</dbReference>
<sequence length="370" mass="39260">MGGCGSSQGQTAGKPGSKTESKYKSEAKSKGTPAEEKQEARRKNAEYIGILTALERVPLLKRLPKDQHPILAACCVTKVYKEGQLCIKQGDLGNELFLIRSGEAVVLIDEGNGGKPKQVNTVREGDYFGENALLHDEPRSAPAPHGHGNAGAAGNMSKTEKALQAALAELEQLRKQVQPQGDSLAGSAMAVDLEAEGDGEGEAHLAAEVKALEAHTVIAKQGHGSWAEEQQRVLAEKLALARKKLLDSKPLHTHVQALASQVKAGAAKVAKAEGCRRKLLTSSRGRRLEEAEKDLVLLQQQQAQLEGEPGPFQASLGRAPEPTQQADFVMPSLGVPTEALESIVLQLTEGPSLSGDAKKRLVEGIGGQIN</sequence>
<dbReference type="CDD" id="cd00038">
    <property type="entry name" value="CAP_ED"/>
    <property type="match status" value="1"/>
</dbReference>
<gene>
    <name evidence="3" type="ORF">PCOR1329_LOCUS53289</name>
</gene>
<dbReference type="InterPro" id="IPR050503">
    <property type="entry name" value="cAMP-dep_PK_reg_su-like"/>
</dbReference>
<dbReference type="SMART" id="SM00100">
    <property type="entry name" value="cNMP"/>
    <property type="match status" value="1"/>
</dbReference>
<dbReference type="Gene3D" id="2.60.120.10">
    <property type="entry name" value="Jelly Rolls"/>
    <property type="match status" value="1"/>
</dbReference>
<reference evidence="3" key="1">
    <citation type="submission" date="2023-10" db="EMBL/GenBank/DDBJ databases">
        <authorList>
            <person name="Chen Y."/>
            <person name="Shah S."/>
            <person name="Dougan E. K."/>
            <person name="Thang M."/>
            <person name="Chan C."/>
        </authorList>
    </citation>
    <scope>NUCLEOTIDE SEQUENCE [LARGE SCALE GENOMIC DNA]</scope>
</reference>
<dbReference type="EMBL" id="CAUYUJ010016494">
    <property type="protein sequence ID" value="CAK0865882.1"/>
    <property type="molecule type" value="Genomic_DNA"/>
</dbReference>